<evidence type="ECO:0000256" key="2">
    <source>
        <dbReference type="ARBA" id="ARBA00022553"/>
    </source>
</evidence>
<dbReference type="Pfam" id="PF00698">
    <property type="entry name" value="Acyl_transf_1"/>
    <property type="match status" value="1"/>
</dbReference>
<dbReference type="SUPFAM" id="SSF52151">
    <property type="entry name" value="FabD/lysophospholipase-like"/>
    <property type="match status" value="1"/>
</dbReference>
<evidence type="ECO:0000256" key="1">
    <source>
        <dbReference type="ARBA" id="ARBA00022450"/>
    </source>
</evidence>
<dbReference type="InterPro" id="IPR014043">
    <property type="entry name" value="Acyl_transferase_dom"/>
</dbReference>
<name>A0AAU2JVM4_9ACTN</name>
<dbReference type="EMBL" id="CP108264">
    <property type="protein sequence ID" value="WTU76603.1"/>
    <property type="molecule type" value="Genomic_DNA"/>
</dbReference>
<dbReference type="SUPFAM" id="SSF55048">
    <property type="entry name" value="Probable ACP-binding domain of malonyl-CoA ACP transacylase"/>
    <property type="match status" value="1"/>
</dbReference>
<dbReference type="InterPro" id="IPR016036">
    <property type="entry name" value="Malonyl_transacylase_ACP-bd"/>
</dbReference>
<gene>
    <name evidence="5" type="ORF">OG327_26565</name>
</gene>
<organism evidence="5">
    <name type="scientific">Streptomyces sp. NBC_00049</name>
    <dbReference type="NCBI Taxonomy" id="2903617"/>
    <lineage>
        <taxon>Bacteria</taxon>
        <taxon>Bacillati</taxon>
        <taxon>Actinomycetota</taxon>
        <taxon>Actinomycetes</taxon>
        <taxon>Kitasatosporales</taxon>
        <taxon>Streptomycetaceae</taxon>
        <taxon>Streptomyces</taxon>
    </lineage>
</organism>
<dbReference type="InterPro" id="IPR016035">
    <property type="entry name" value="Acyl_Trfase/lysoPLipase"/>
</dbReference>
<proteinExistence type="predicted"/>
<dbReference type="GO" id="GO:0004312">
    <property type="term" value="F:fatty acid synthase activity"/>
    <property type="evidence" value="ECO:0007669"/>
    <property type="project" value="TreeGrafter"/>
</dbReference>
<dbReference type="PANTHER" id="PTHR43775:SF37">
    <property type="entry name" value="SI:DKEY-61P9.11"/>
    <property type="match status" value="1"/>
</dbReference>
<dbReference type="Gene3D" id="3.30.70.250">
    <property type="entry name" value="Malonyl-CoA ACP transacylase, ACP-binding"/>
    <property type="match status" value="1"/>
</dbReference>
<dbReference type="InterPro" id="IPR001227">
    <property type="entry name" value="Ac_transferase_dom_sf"/>
</dbReference>
<dbReference type="Gene3D" id="3.40.366.10">
    <property type="entry name" value="Malonyl-Coenzyme A Acyl Carrier Protein, domain 2"/>
    <property type="match status" value="1"/>
</dbReference>
<dbReference type="AlphaFoldDB" id="A0AAU2JVM4"/>
<feature type="region of interest" description="Disordered" evidence="3">
    <location>
        <begin position="132"/>
        <end position="152"/>
    </location>
</feature>
<keyword evidence="2" id="KW-0597">Phosphoprotein</keyword>
<evidence type="ECO:0000256" key="3">
    <source>
        <dbReference type="SAM" id="MobiDB-lite"/>
    </source>
</evidence>
<keyword evidence="5" id="KW-0012">Acyltransferase</keyword>
<dbReference type="Gene3D" id="3.30.70.3290">
    <property type="match status" value="1"/>
</dbReference>
<dbReference type="GO" id="GO:0006633">
    <property type="term" value="P:fatty acid biosynthetic process"/>
    <property type="evidence" value="ECO:0007669"/>
    <property type="project" value="TreeGrafter"/>
</dbReference>
<keyword evidence="5" id="KW-0808">Transferase</keyword>
<dbReference type="SMART" id="SM00827">
    <property type="entry name" value="PKS_AT"/>
    <property type="match status" value="1"/>
</dbReference>
<keyword evidence="1" id="KW-0596">Phosphopantetheine</keyword>
<evidence type="ECO:0000259" key="4">
    <source>
        <dbReference type="SMART" id="SM00827"/>
    </source>
</evidence>
<reference evidence="5" key="1">
    <citation type="submission" date="2022-10" db="EMBL/GenBank/DDBJ databases">
        <title>The complete genomes of actinobacterial strains from the NBC collection.</title>
        <authorList>
            <person name="Joergensen T.S."/>
            <person name="Alvarez Arevalo M."/>
            <person name="Sterndorff E.B."/>
            <person name="Faurdal D."/>
            <person name="Vuksanovic O."/>
            <person name="Mourched A.-S."/>
            <person name="Charusanti P."/>
            <person name="Shaw S."/>
            <person name="Blin K."/>
            <person name="Weber T."/>
        </authorList>
    </citation>
    <scope>NUCLEOTIDE SEQUENCE</scope>
    <source>
        <strain evidence="5">NBC_00049</strain>
    </source>
</reference>
<dbReference type="InterPro" id="IPR050091">
    <property type="entry name" value="PKS_NRPS_Biosynth_Enz"/>
</dbReference>
<protein>
    <submittedName>
        <fullName evidence="5">Acyltransferase domain-containing protein</fullName>
    </submittedName>
</protein>
<sequence length="586" mass="62343">MRRLIVSPGSAQERHARVVASAAGVSAALRAFGRSPQDLPARTVVLIGAVLTESGLPAEHEGFAVRTVAGIGGALRSAHHELHDGTADLVLVAGFGEPDPQTITVYAIKRAAEAVADGDAILGILDMTDTGDENTAPPLRPLAQNPRGTDPDRHRLLLWSGRDDDDEERVRSQLLPMLSGVHREVFPALPTTVPCGTPAGPVRGAAVTVSALASRAVHQARSVNGSRPRPIALLFPGQGSQHDGMAAGLYRREPVFTAAVDAVLHHMGDEGHRIRADWLDPARASIDIDDVRRAQPLLFAIDYALGRLILSWGVRPTALLGHSAGELVAATFAGVVSLRDAVAMVQARVREAVKIPAGGMLAVAASEEQLLPYLTDDVGIAAVNANQQVMLAGSKGPLDAVAQRLKADRFTAVPVPATSPFHSPAMAPASDAVEIAYQGIPLREPKLPLYSGYTGALMSPEEARSPRFWARQITDTVYFRNALDELLKTDDVLLIEVGPRQTLTAFARRHRSVRLGAGAITPLLPARRGTLEADRQSVLTTAARIWTEGHDLDANAVARLWTWSDEEPARAAADTALRSHAEALVA</sequence>
<feature type="domain" description="Malonyl-CoA:ACP transacylase (MAT)" evidence="4">
    <location>
        <begin position="234"/>
        <end position="530"/>
    </location>
</feature>
<accession>A0AAU2JVM4</accession>
<evidence type="ECO:0000313" key="5">
    <source>
        <dbReference type="EMBL" id="WTU76603.1"/>
    </source>
</evidence>
<dbReference type="PANTHER" id="PTHR43775">
    <property type="entry name" value="FATTY ACID SYNTHASE"/>
    <property type="match status" value="1"/>
</dbReference>